<keyword evidence="4" id="KW-0408">Iron</keyword>
<keyword evidence="5" id="KW-0411">Iron-sulfur</keyword>
<dbReference type="GO" id="GO:0046872">
    <property type="term" value="F:metal ion binding"/>
    <property type="evidence" value="ECO:0007669"/>
    <property type="project" value="UniProtKB-KW"/>
</dbReference>
<dbReference type="InterPro" id="IPR019546">
    <property type="entry name" value="TAT_signal_bac_arc"/>
</dbReference>
<dbReference type="NCBIfam" id="TIGR01409">
    <property type="entry name" value="TAT_signal_seq"/>
    <property type="match status" value="1"/>
</dbReference>
<dbReference type="SUPFAM" id="SSF51905">
    <property type="entry name" value="FAD/NAD(P)-binding domain"/>
    <property type="match status" value="1"/>
</dbReference>
<dbReference type="Pfam" id="PF12831">
    <property type="entry name" value="FAD_oxidored"/>
    <property type="match status" value="1"/>
</dbReference>
<name>A0A927WFI9_SELRU</name>
<keyword evidence="2" id="KW-0479">Metal-binding</keyword>
<protein>
    <submittedName>
        <fullName evidence="6">FAD-dependent oxidoreductase</fullName>
    </submittedName>
</protein>
<dbReference type="GO" id="GO:0016491">
    <property type="term" value="F:oxidoreductase activity"/>
    <property type="evidence" value="ECO:0007669"/>
    <property type="project" value="UniProtKB-KW"/>
</dbReference>
<dbReference type="GO" id="GO:0051539">
    <property type="term" value="F:4 iron, 4 sulfur cluster binding"/>
    <property type="evidence" value="ECO:0007669"/>
    <property type="project" value="UniProtKB-KW"/>
</dbReference>
<evidence type="ECO:0000313" key="6">
    <source>
        <dbReference type="EMBL" id="MBE6085778.1"/>
    </source>
</evidence>
<evidence type="ECO:0000256" key="4">
    <source>
        <dbReference type="ARBA" id="ARBA00023004"/>
    </source>
</evidence>
<evidence type="ECO:0000256" key="1">
    <source>
        <dbReference type="ARBA" id="ARBA00022485"/>
    </source>
</evidence>
<keyword evidence="3" id="KW-0560">Oxidoreductase</keyword>
<dbReference type="PANTHER" id="PTHR43498">
    <property type="entry name" value="FERREDOXIN:COB-COM HETERODISULFIDE REDUCTASE SUBUNIT A"/>
    <property type="match status" value="1"/>
</dbReference>
<dbReference type="PROSITE" id="PS51318">
    <property type="entry name" value="TAT"/>
    <property type="match status" value="1"/>
</dbReference>
<evidence type="ECO:0000256" key="3">
    <source>
        <dbReference type="ARBA" id="ARBA00023002"/>
    </source>
</evidence>
<organism evidence="6 7">
    <name type="scientific">Selenomonas ruminantium</name>
    <dbReference type="NCBI Taxonomy" id="971"/>
    <lineage>
        <taxon>Bacteria</taxon>
        <taxon>Bacillati</taxon>
        <taxon>Bacillota</taxon>
        <taxon>Negativicutes</taxon>
        <taxon>Selenomonadales</taxon>
        <taxon>Selenomonadaceae</taxon>
        <taxon>Selenomonas</taxon>
    </lineage>
</organism>
<keyword evidence="1" id="KW-0004">4Fe-4S</keyword>
<dbReference type="InterPro" id="IPR039650">
    <property type="entry name" value="HdrA-like"/>
</dbReference>
<dbReference type="InterPro" id="IPR006311">
    <property type="entry name" value="TAT_signal"/>
</dbReference>
<evidence type="ECO:0000313" key="7">
    <source>
        <dbReference type="Proteomes" id="UP000772151"/>
    </source>
</evidence>
<comment type="caution">
    <text evidence="6">The sequence shown here is derived from an EMBL/GenBank/DDBJ whole genome shotgun (WGS) entry which is preliminary data.</text>
</comment>
<sequence length="514" mass="55848">MNTPMDKSFLIPLSRRSFMKLMGAAAAGTLLGSSMETGQAVASSTTAMNFTEAELPVIFNADVCVVGGGSAGTAAAISAARKGAKVVLVERGISLGGLATQGCVFPCMPTFVDGSDTPYITDLNKRMESQGVSPSLGIDTDTYYGGGRGQYVPEYLALVYDEMCAEAGVDILYNAALVGTVVQDEKIVACVIQTPEGLAKISAKVFIDGTGDALLARFAGVPAEKGAESTGRNQPMSLRFEMGGIDVKKVFNFFQKELHDDYTHGKFVTIVEEALKEKRAPFFEFAKWKKNEKFFKDGVARGEVTEDDIVYIQAFSIPGKPAVMSMNCPEIPPLSFSATDAVSSSKAVSFGRRMMRHLSAFFIKNIPGFEKAYISREASMLGVRESWRIRGKYYMDVEDYTKARHFPDAVCRTAYPVDIHDVKLNLFEKLKKGQYYEIPYRALVTNERSNLLVVGRCASGSFAAQASFRIQPTCMSMGEAAGIAAAWGLKNNVAVNAVEWDKIPANERSYVSEG</sequence>
<accession>A0A927WFI9</accession>
<evidence type="ECO:0000256" key="2">
    <source>
        <dbReference type="ARBA" id="ARBA00022723"/>
    </source>
</evidence>
<reference evidence="6" key="1">
    <citation type="submission" date="2019-04" db="EMBL/GenBank/DDBJ databases">
        <title>Evolution of Biomass-Degrading Anaerobic Consortia Revealed by Metagenomics.</title>
        <authorList>
            <person name="Peng X."/>
        </authorList>
    </citation>
    <scope>NUCLEOTIDE SEQUENCE</scope>
    <source>
        <strain evidence="6">SIG242</strain>
    </source>
</reference>
<dbReference type="Gene3D" id="3.50.50.60">
    <property type="entry name" value="FAD/NAD(P)-binding domain"/>
    <property type="match status" value="1"/>
</dbReference>
<proteinExistence type="predicted"/>
<gene>
    <name evidence="6" type="ORF">E7203_10075</name>
</gene>
<dbReference type="AlphaFoldDB" id="A0A927WFI9"/>
<dbReference type="PANTHER" id="PTHR43498:SF1">
    <property type="entry name" value="COB--COM HETERODISULFIDE REDUCTASE IRON-SULFUR SUBUNIT A"/>
    <property type="match status" value="1"/>
</dbReference>
<dbReference type="Proteomes" id="UP000772151">
    <property type="component" value="Unassembled WGS sequence"/>
</dbReference>
<dbReference type="InterPro" id="IPR036188">
    <property type="entry name" value="FAD/NAD-bd_sf"/>
</dbReference>
<dbReference type="EMBL" id="SVCA01000009">
    <property type="protein sequence ID" value="MBE6085778.1"/>
    <property type="molecule type" value="Genomic_DNA"/>
</dbReference>
<evidence type="ECO:0000256" key="5">
    <source>
        <dbReference type="ARBA" id="ARBA00023014"/>
    </source>
</evidence>